<evidence type="ECO:0000313" key="1">
    <source>
        <dbReference type="EMBL" id="TXC91567.1"/>
    </source>
</evidence>
<dbReference type="Proteomes" id="UP000321363">
    <property type="component" value="Unassembled WGS sequence"/>
</dbReference>
<comment type="caution">
    <text evidence="1">The sequence shown here is derived from an EMBL/GenBank/DDBJ whole genome shotgun (WGS) entry which is preliminary data.</text>
</comment>
<keyword evidence="2" id="KW-1185">Reference proteome</keyword>
<sequence length="85" mass="10067">MIKVIAMKETPSNMTVYFLNLTEPKAFQLNMVKFTQQKIDILATYNTEEDRFEEVTLLFTKRYLDHLMKQLTAQIHPYHSNVKAL</sequence>
<accession>A0A5C6W705</accession>
<evidence type="ECO:0000313" key="2">
    <source>
        <dbReference type="Proteomes" id="UP000321363"/>
    </source>
</evidence>
<protein>
    <submittedName>
        <fullName evidence="1">Uncharacterized protein</fullName>
    </submittedName>
</protein>
<dbReference type="EMBL" id="VOQF01000004">
    <property type="protein sequence ID" value="TXC91567.1"/>
    <property type="molecule type" value="Genomic_DNA"/>
</dbReference>
<dbReference type="OrthoDB" id="2937529at2"/>
<organism evidence="1 2">
    <name type="scientific">Metabacillus litoralis</name>
    <dbReference type="NCBI Taxonomy" id="152268"/>
    <lineage>
        <taxon>Bacteria</taxon>
        <taxon>Bacillati</taxon>
        <taxon>Bacillota</taxon>
        <taxon>Bacilli</taxon>
        <taxon>Bacillales</taxon>
        <taxon>Bacillaceae</taxon>
        <taxon>Metabacillus</taxon>
    </lineage>
</organism>
<dbReference type="RefSeq" id="WP_146947326.1">
    <property type="nucleotide sequence ID" value="NZ_VOQF01000004.1"/>
</dbReference>
<name>A0A5C6W705_9BACI</name>
<gene>
    <name evidence="1" type="ORF">FS935_07990</name>
</gene>
<reference evidence="1 2" key="1">
    <citation type="journal article" date="2005" name="Int. J. Syst. Evol. Microbiol.">
        <title>Bacillus litoralis sp. nov., isolated from a tidal flat of the Yellow Sea in Korea.</title>
        <authorList>
            <person name="Yoon J.H."/>
            <person name="Oh T.K."/>
        </authorList>
    </citation>
    <scope>NUCLEOTIDE SEQUENCE [LARGE SCALE GENOMIC DNA]</scope>
    <source>
        <strain evidence="1 2">SW-211</strain>
    </source>
</reference>
<dbReference type="AlphaFoldDB" id="A0A5C6W705"/>
<proteinExistence type="predicted"/>